<dbReference type="Proteomes" id="UP000245942">
    <property type="component" value="Unassembled WGS sequence"/>
</dbReference>
<dbReference type="EMBL" id="KZ819331">
    <property type="protein sequence ID" value="PWN19587.1"/>
    <property type="molecule type" value="Genomic_DNA"/>
</dbReference>
<dbReference type="AlphaFoldDB" id="A0A316U2X0"/>
<dbReference type="InterPro" id="IPR019416">
    <property type="entry name" value="NCBP3"/>
</dbReference>
<dbReference type="GO" id="GO:0000340">
    <property type="term" value="F:RNA 7-methylguanosine cap binding"/>
    <property type="evidence" value="ECO:0007669"/>
    <property type="project" value="InterPro"/>
</dbReference>
<dbReference type="OrthoDB" id="5418203at2759"/>
<keyword evidence="2" id="KW-1185">Reference proteome</keyword>
<evidence type="ECO:0000313" key="2">
    <source>
        <dbReference type="Proteomes" id="UP000245942"/>
    </source>
</evidence>
<reference evidence="1 2" key="1">
    <citation type="journal article" date="2018" name="Mol. Biol. Evol.">
        <title>Broad Genomic Sampling Reveals a Smut Pathogenic Ancestry of the Fungal Clade Ustilaginomycotina.</title>
        <authorList>
            <person name="Kijpornyongpan T."/>
            <person name="Mondo S.J."/>
            <person name="Barry K."/>
            <person name="Sandor L."/>
            <person name="Lee J."/>
            <person name="Lipzen A."/>
            <person name="Pangilinan J."/>
            <person name="LaButti K."/>
            <person name="Hainaut M."/>
            <person name="Henrissat B."/>
            <person name="Grigoriev I.V."/>
            <person name="Spatafora J.W."/>
            <person name="Aime M.C."/>
        </authorList>
    </citation>
    <scope>NUCLEOTIDE SEQUENCE [LARGE SCALE GENOMIC DNA]</scope>
    <source>
        <strain evidence="1 2">MCA 4718</strain>
    </source>
</reference>
<dbReference type="GeneID" id="37014703"/>
<dbReference type="InterPro" id="IPR012677">
    <property type="entry name" value="Nucleotide-bd_a/b_plait_sf"/>
</dbReference>
<proteinExistence type="predicted"/>
<dbReference type="PANTHER" id="PTHR21678:SF0">
    <property type="entry name" value="C3H1-TYPE DOMAIN-CONTAINING PROTEIN"/>
    <property type="match status" value="1"/>
</dbReference>
<accession>A0A316U2X0</accession>
<dbReference type="PANTHER" id="PTHR21678">
    <property type="entry name" value="GROWTH INHIBITION AND DIFFERENTIATION RELATED PROTEIN 88"/>
    <property type="match status" value="1"/>
</dbReference>
<dbReference type="Pfam" id="PF10309">
    <property type="entry name" value="NCBP3"/>
    <property type="match status" value="1"/>
</dbReference>
<evidence type="ECO:0000313" key="1">
    <source>
        <dbReference type="EMBL" id="PWN19587.1"/>
    </source>
</evidence>
<dbReference type="GO" id="GO:0003729">
    <property type="term" value="F:mRNA binding"/>
    <property type="evidence" value="ECO:0007669"/>
    <property type="project" value="InterPro"/>
</dbReference>
<sequence length="68" mass="7603">MFTPLSPLSTRILSLSGFPPQLKTRDIQAVFSAWEDDNGGFRIKWVDDTNAMVIFSDPSTGEERRAGK</sequence>
<name>A0A316U2X0_9BASI</name>
<dbReference type="InterPro" id="IPR039884">
    <property type="entry name" value="R3HC1/R3HCL"/>
</dbReference>
<gene>
    <name evidence="1" type="ORF">BCV69DRAFT_284218</name>
</gene>
<organism evidence="1 2">
    <name type="scientific">Pseudomicrostroma glucosiphilum</name>
    <dbReference type="NCBI Taxonomy" id="1684307"/>
    <lineage>
        <taxon>Eukaryota</taxon>
        <taxon>Fungi</taxon>
        <taxon>Dikarya</taxon>
        <taxon>Basidiomycota</taxon>
        <taxon>Ustilaginomycotina</taxon>
        <taxon>Exobasidiomycetes</taxon>
        <taxon>Microstromatales</taxon>
        <taxon>Microstromatales incertae sedis</taxon>
        <taxon>Pseudomicrostroma</taxon>
    </lineage>
</organism>
<dbReference type="RefSeq" id="XP_025346747.1">
    <property type="nucleotide sequence ID" value="XM_025492969.1"/>
</dbReference>
<dbReference type="Gene3D" id="3.30.70.330">
    <property type="match status" value="1"/>
</dbReference>
<protein>
    <submittedName>
        <fullName evidence="1">Uncharacterized protein</fullName>
    </submittedName>
</protein>